<dbReference type="InterPro" id="IPR013783">
    <property type="entry name" value="Ig-like_fold"/>
</dbReference>
<dbReference type="CDD" id="cd02851">
    <property type="entry name" value="E_set_GO_C"/>
    <property type="match status" value="1"/>
</dbReference>
<keyword evidence="1 2" id="KW-0732">Signal</keyword>
<dbReference type="Pfam" id="PF09118">
    <property type="entry name" value="GO-like_E_set"/>
    <property type="match status" value="1"/>
</dbReference>
<evidence type="ECO:0000313" key="5">
    <source>
        <dbReference type="EMBL" id="CAD6230351.1"/>
    </source>
</evidence>
<dbReference type="InterPro" id="IPR011043">
    <property type="entry name" value="Gal_Oxase/kelch_b-propeller"/>
</dbReference>
<evidence type="ECO:0000256" key="1">
    <source>
        <dbReference type="ARBA" id="ARBA00022729"/>
    </source>
</evidence>
<dbReference type="InterPro" id="IPR037293">
    <property type="entry name" value="Gal_Oxidase_central_sf"/>
</dbReference>
<dbReference type="EMBL" id="CAJGYO010000005">
    <property type="protein sequence ID" value="CAD6230351.1"/>
    <property type="molecule type" value="Genomic_DNA"/>
</dbReference>
<dbReference type="Gene3D" id="2.130.10.80">
    <property type="entry name" value="Galactose oxidase/kelch, beta-propeller"/>
    <property type="match status" value="1"/>
</dbReference>
<accession>A0A811P136</accession>
<name>A0A811P136_9POAL</name>
<dbReference type="SUPFAM" id="SSF81296">
    <property type="entry name" value="E set domains"/>
    <property type="match status" value="1"/>
</dbReference>
<evidence type="ECO:0000259" key="4">
    <source>
        <dbReference type="Pfam" id="PF09118"/>
    </source>
</evidence>
<dbReference type="PANTHER" id="PTHR32208">
    <property type="entry name" value="SECRETED PROTEIN-RELATED"/>
    <property type="match status" value="1"/>
</dbReference>
<organism evidence="5 6">
    <name type="scientific">Miscanthus lutarioriparius</name>
    <dbReference type="NCBI Taxonomy" id="422564"/>
    <lineage>
        <taxon>Eukaryota</taxon>
        <taxon>Viridiplantae</taxon>
        <taxon>Streptophyta</taxon>
        <taxon>Embryophyta</taxon>
        <taxon>Tracheophyta</taxon>
        <taxon>Spermatophyta</taxon>
        <taxon>Magnoliopsida</taxon>
        <taxon>Liliopsida</taxon>
        <taxon>Poales</taxon>
        <taxon>Poaceae</taxon>
        <taxon>PACMAD clade</taxon>
        <taxon>Panicoideae</taxon>
        <taxon>Andropogonodae</taxon>
        <taxon>Andropogoneae</taxon>
        <taxon>Saccharinae</taxon>
        <taxon>Miscanthus</taxon>
    </lineage>
</organism>
<dbReference type="InterPro" id="IPR015202">
    <property type="entry name" value="GO-like_E_set"/>
</dbReference>
<dbReference type="InterPro" id="IPR014756">
    <property type="entry name" value="Ig_E-set"/>
</dbReference>
<evidence type="ECO:0000313" key="6">
    <source>
        <dbReference type="Proteomes" id="UP000604825"/>
    </source>
</evidence>
<comment type="caution">
    <text evidence="5">The sequence shown here is derived from an EMBL/GenBank/DDBJ whole genome shotgun (WGS) entry which is preliminary data.</text>
</comment>
<dbReference type="AlphaFoldDB" id="A0A811P136"/>
<dbReference type="Pfam" id="PF07250">
    <property type="entry name" value="Glyoxal_oxid_N"/>
    <property type="match status" value="3"/>
</dbReference>
<feature type="domain" description="Glyoxal oxidase N-terminal" evidence="3">
    <location>
        <begin position="304"/>
        <end position="577"/>
    </location>
</feature>
<dbReference type="Proteomes" id="UP000604825">
    <property type="component" value="Unassembled WGS sequence"/>
</dbReference>
<gene>
    <name evidence="5" type="ORF">NCGR_LOCUS20690</name>
</gene>
<evidence type="ECO:0000259" key="3">
    <source>
        <dbReference type="Pfam" id="PF07250"/>
    </source>
</evidence>
<feature type="domain" description="Glyoxal oxidase N-terminal" evidence="3">
    <location>
        <begin position="218"/>
        <end position="277"/>
    </location>
</feature>
<feature type="domain" description="Glyoxal oxidase N-terminal" evidence="3">
    <location>
        <begin position="117"/>
        <end position="194"/>
    </location>
</feature>
<dbReference type="Gene3D" id="2.60.40.10">
    <property type="entry name" value="Immunoglobulins"/>
    <property type="match status" value="1"/>
</dbReference>
<feature type="chain" id="PRO_5032977261" evidence="2">
    <location>
        <begin position="25"/>
        <end position="694"/>
    </location>
</feature>
<dbReference type="OrthoDB" id="2019572at2759"/>
<protein>
    <submittedName>
        <fullName evidence="5">Uncharacterized protein</fullName>
    </submittedName>
</protein>
<keyword evidence="6" id="KW-1185">Reference proteome</keyword>
<dbReference type="InterPro" id="IPR009880">
    <property type="entry name" value="Glyoxal_oxidase_N"/>
</dbReference>
<feature type="signal peptide" evidence="2">
    <location>
        <begin position="1"/>
        <end position="24"/>
    </location>
</feature>
<dbReference type="SUPFAM" id="SSF50965">
    <property type="entry name" value="Galactose oxidase, central domain"/>
    <property type="match status" value="1"/>
</dbReference>
<proteinExistence type="predicted"/>
<sequence>MGPLLRAAVLSAALFALAAVGGEAHSATDFLNIFKPRNEHDYFHNANQGQEENVMPRASDQQNLITAPVTKSGLMKVPPRSAPTAVAQDTVVLPVDNAGEFPGAWSIISENAGVSAMHLVILRSDKAIMFDTVTTGPSLLRLPKGNCRLDLRSKEVGAQDCAAHAVEFDYATGGVRPLKVGWCHGVPYASSSSFPSSRRFVAWFQGQKSRTSRDGHCLHCMQVLTDVWCSSGALDAEGNLVQTGGYFEGEKVVRYLSPCGNCDWREFPGSLAEGRWCIPQLASAYHNSHHQPITDSHSGVRACVRRYGTQQILPDGRSIVLGGRRAFSYEFVPAEGQSNAQANNLQILRDTTDDVENNLYPFVHLLPDGTLFIFANDRSILFDPRNGQVVRELPVLPGGGRNYPASGMSALLPLDLRRGDVLSPEVIVCGGSPKNAFKLGEANIFNAALKDCARINPLKPDARWATDQMPVSRTMGDLLILPTGDLLILNGAAKGCSGWGFGRQPVLSPLLYSPRQKRGSRFRALAPTTIPRMYHATSAVLPDATVLVAGSNTNSAYNFSGVDFQTEVRVERFTPPYLSPALATNRPMIDVGTVPGDGMAYGAKFTFQFSTPVQAVAEADVKVTMYAPAFTTHGYSMNQRLLVLSVTTFTANGQRYTITVDAPGKPELAPPGYYLLYVLAKGVPSKAAWVKVHK</sequence>
<dbReference type="PANTHER" id="PTHR32208:SF93">
    <property type="entry name" value="ALDEHYDE OXIDASE GLOX1"/>
    <property type="match status" value="1"/>
</dbReference>
<feature type="domain" description="Galactose oxidase-like Early set" evidence="4">
    <location>
        <begin position="597"/>
        <end position="692"/>
    </location>
</feature>
<reference evidence="5" key="1">
    <citation type="submission" date="2020-10" db="EMBL/GenBank/DDBJ databases">
        <authorList>
            <person name="Han B."/>
            <person name="Lu T."/>
            <person name="Zhao Q."/>
            <person name="Huang X."/>
            <person name="Zhao Y."/>
        </authorList>
    </citation>
    <scope>NUCLEOTIDE SEQUENCE</scope>
</reference>
<evidence type="ECO:0000256" key="2">
    <source>
        <dbReference type="SAM" id="SignalP"/>
    </source>
</evidence>